<keyword evidence="3" id="KW-1185">Reference proteome</keyword>
<evidence type="ECO:0000313" key="3">
    <source>
        <dbReference type="Proteomes" id="UP000027195"/>
    </source>
</evidence>
<name>A0A067M7G8_BOTB1</name>
<proteinExistence type="predicted"/>
<reference evidence="3" key="1">
    <citation type="journal article" date="2014" name="Proc. Natl. Acad. Sci. U.S.A.">
        <title>Extensive sampling of basidiomycete genomes demonstrates inadequacy of the white-rot/brown-rot paradigm for wood decay fungi.</title>
        <authorList>
            <person name="Riley R."/>
            <person name="Salamov A.A."/>
            <person name="Brown D.W."/>
            <person name="Nagy L.G."/>
            <person name="Floudas D."/>
            <person name="Held B.W."/>
            <person name="Levasseur A."/>
            <person name="Lombard V."/>
            <person name="Morin E."/>
            <person name="Otillar R."/>
            <person name="Lindquist E.A."/>
            <person name="Sun H."/>
            <person name="LaButti K.M."/>
            <person name="Schmutz J."/>
            <person name="Jabbour D."/>
            <person name="Luo H."/>
            <person name="Baker S.E."/>
            <person name="Pisabarro A.G."/>
            <person name="Walton J.D."/>
            <person name="Blanchette R.A."/>
            <person name="Henrissat B."/>
            <person name="Martin F."/>
            <person name="Cullen D."/>
            <person name="Hibbett D.S."/>
            <person name="Grigoriev I.V."/>
        </authorList>
    </citation>
    <scope>NUCLEOTIDE SEQUENCE [LARGE SCALE GENOMIC DNA]</scope>
    <source>
        <strain evidence="3">FD-172 SS1</strain>
    </source>
</reference>
<dbReference type="InterPro" id="IPR027417">
    <property type="entry name" value="P-loop_NTPase"/>
</dbReference>
<evidence type="ECO:0000256" key="1">
    <source>
        <dbReference type="SAM" id="MobiDB-lite"/>
    </source>
</evidence>
<sequence length="240" mass="25694">MLCPSCRRYDCVLHGGGDTPSVSADPIGALSDASLLELDDLSRIDLEDANQGAHDVVTAAIQDDRASIEPTTMPRMKRELELDCDDGTTNEHIRLNQSALSDSPSGSPPTGVQPGGLGSASGSVVSPHPIQEVRAATEVAPNKSHPPSGVDELIKLREKCQHFRVLVLGRANAGKTTLLKAVCGATGDPERIVSVHFSMIYTDHQIANCLSGSTKQKGRECGKWSSFTRSTLTYCRTRRT</sequence>
<dbReference type="Gene3D" id="3.40.50.300">
    <property type="entry name" value="P-loop containing nucleotide triphosphate hydrolases"/>
    <property type="match status" value="1"/>
</dbReference>
<accession>A0A067M7G8</accession>
<evidence type="ECO:0000313" key="2">
    <source>
        <dbReference type="EMBL" id="KDQ11499.1"/>
    </source>
</evidence>
<feature type="region of interest" description="Disordered" evidence="1">
    <location>
        <begin position="97"/>
        <end position="125"/>
    </location>
</feature>
<dbReference type="SUPFAM" id="SSF52540">
    <property type="entry name" value="P-loop containing nucleoside triphosphate hydrolases"/>
    <property type="match status" value="1"/>
</dbReference>
<gene>
    <name evidence="2" type="ORF">BOTBODRAFT_456859</name>
</gene>
<evidence type="ECO:0008006" key="4">
    <source>
        <dbReference type="Google" id="ProtNLM"/>
    </source>
</evidence>
<dbReference type="Proteomes" id="UP000027195">
    <property type="component" value="Unassembled WGS sequence"/>
</dbReference>
<dbReference type="InParanoid" id="A0A067M7G8"/>
<dbReference type="AlphaFoldDB" id="A0A067M7G8"/>
<dbReference type="HOGENOM" id="CLU_1156217_0_0_1"/>
<feature type="compositionally biased region" description="Polar residues" evidence="1">
    <location>
        <begin position="97"/>
        <end position="110"/>
    </location>
</feature>
<organism evidence="2 3">
    <name type="scientific">Botryobasidium botryosum (strain FD-172 SS1)</name>
    <dbReference type="NCBI Taxonomy" id="930990"/>
    <lineage>
        <taxon>Eukaryota</taxon>
        <taxon>Fungi</taxon>
        <taxon>Dikarya</taxon>
        <taxon>Basidiomycota</taxon>
        <taxon>Agaricomycotina</taxon>
        <taxon>Agaricomycetes</taxon>
        <taxon>Cantharellales</taxon>
        <taxon>Botryobasidiaceae</taxon>
        <taxon>Botryobasidium</taxon>
    </lineage>
</organism>
<protein>
    <recommendedName>
        <fullName evidence="4">G domain-containing protein</fullName>
    </recommendedName>
</protein>
<dbReference type="EMBL" id="KL198058">
    <property type="protein sequence ID" value="KDQ11499.1"/>
    <property type="molecule type" value="Genomic_DNA"/>
</dbReference>